<dbReference type="InterPro" id="IPR011993">
    <property type="entry name" value="PH-like_dom_sf"/>
</dbReference>
<dbReference type="OMA" id="FQHWEVV"/>
<dbReference type="SMART" id="SM00233">
    <property type="entry name" value="PH"/>
    <property type="match status" value="1"/>
</dbReference>
<dbReference type="eggNOG" id="KOG2080">
    <property type="taxonomic scope" value="Eukaryota"/>
</dbReference>
<keyword evidence="8" id="KW-1185">Reference proteome</keyword>
<protein>
    <submittedName>
        <fullName evidence="7">SET binding factor 1</fullName>
    </submittedName>
</protein>
<dbReference type="InterPro" id="IPR029021">
    <property type="entry name" value="Prot-tyrosine_phosphatase-like"/>
</dbReference>
<dbReference type="InterPro" id="IPR005112">
    <property type="entry name" value="dDENN_dom"/>
</dbReference>
<evidence type="ECO:0000256" key="3">
    <source>
        <dbReference type="SAM" id="MobiDB-lite"/>
    </source>
</evidence>
<dbReference type="SMART" id="SM00799">
    <property type="entry name" value="DENN"/>
    <property type="match status" value="1"/>
</dbReference>
<dbReference type="SMART" id="SM00800">
    <property type="entry name" value="uDENN"/>
    <property type="match status" value="1"/>
</dbReference>
<dbReference type="InParanoid" id="M3ZSE8"/>
<dbReference type="Pfam" id="PF00169">
    <property type="entry name" value="PH"/>
    <property type="match status" value="1"/>
</dbReference>
<dbReference type="Gene3D" id="3.30.450.200">
    <property type="match status" value="1"/>
</dbReference>
<reference evidence="7" key="4">
    <citation type="submission" date="2025-09" db="UniProtKB">
        <authorList>
            <consortium name="Ensembl"/>
        </authorList>
    </citation>
    <scope>IDENTIFICATION</scope>
    <source>
        <strain evidence="7">JP 163 A</strain>
    </source>
</reference>
<accession>M3ZSE8</accession>
<dbReference type="GO" id="GO:0032483">
    <property type="term" value="P:regulation of Rab protein signal transduction"/>
    <property type="evidence" value="ECO:0007669"/>
    <property type="project" value="TreeGrafter"/>
</dbReference>
<feature type="domain" description="PH" evidence="4">
    <location>
        <begin position="1717"/>
        <end position="1821"/>
    </location>
</feature>
<dbReference type="InterPro" id="IPR004182">
    <property type="entry name" value="GRAM"/>
</dbReference>
<dbReference type="SUPFAM" id="SSF52799">
    <property type="entry name" value="(Phosphotyrosine protein) phosphatases II"/>
    <property type="match status" value="1"/>
</dbReference>
<evidence type="ECO:0000313" key="8">
    <source>
        <dbReference type="Proteomes" id="UP000002852"/>
    </source>
</evidence>
<dbReference type="SMART" id="SM00568">
    <property type="entry name" value="GRAM"/>
    <property type="match status" value="1"/>
</dbReference>
<evidence type="ECO:0000259" key="6">
    <source>
        <dbReference type="PROSITE" id="PS51339"/>
    </source>
</evidence>
<dbReference type="GO" id="GO:0031410">
    <property type="term" value="C:cytoplasmic vesicle"/>
    <property type="evidence" value="ECO:0007669"/>
    <property type="project" value="TreeGrafter"/>
</dbReference>
<feature type="domain" description="UDENN" evidence="5">
    <location>
        <begin position="1"/>
        <end position="407"/>
    </location>
</feature>
<dbReference type="GeneTree" id="ENSGT00940000155263"/>
<dbReference type="PROSITE" id="PS50211">
    <property type="entry name" value="DENN"/>
    <property type="match status" value="1"/>
</dbReference>
<evidence type="ECO:0000259" key="4">
    <source>
        <dbReference type="PROSITE" id="PS50003"/>
    </source>
</evidence>
<dbReference type="InterPro" id="IPR005113">
    <property type="entry name" value="uDENN_dom"/>
</dbReference>
<dbReference type="Proteomes" id="UP000002852">
    <property type="component" value="Unassembled WGS sequence"/>
</dbReference>
<dbReference type="GO" id="GO:0005085">
    <property type="term" value="F:guanyl-nucleotide exchange factor activity"/>
    <property type="evidence" value="ECO:0007669"/>
    <property type="project" value="UniProtKB-KW"/>
</dbReference>
<dbReference type="InterPro" id="IPR037516">
    <property type="entry name" value="Tripartite_DENN"/>
</dbReference>
<comment type="similarity">
    <text evidence="1">Belongs to the protein-tyrosine phosphatase family. Non-receptor class myotubularin subfamily.</text>
</comment>
<reference evidence="8" key="1">
    <citation type="submission" date="2012-01" db="EMBL/GenBank/DDBJ databases">
        <authorList>
            <person name="Walter R."/>
            <person name="Schartl M."/>
            <person name="Warren W."/>
        </authorList>
    </citation>
    <scope>NUCLEOTIDE SEQUENCE [LARGE SCALE GENOMIC DNA]</scope>
    <source>
        <strain evidence="8">JP 163 A</strain>
    </source>
</reference>
<dbReference type="FunFam" id="3.40.50.11500:FF:000006">
    <property type="entry name" value="SET binding factor 2"/>
    <property type="match status" value="1"/>
</dbReference>
<dbReference type="InterPro" id="IPR022096">
    <property type="entry name" value="SBF1/SBF2"/>
</dbReference>
<dbReference type="PROSITE" id="PS51339">
    <property type="entry name" value="PPASE_MYOTUBULARIN"/>
    <property type="match status" value="1"/>
</dbReference>
<dbReference type="Gene3D" id="3.40.50.11500">
    <property type="match status" value="1"/>
</dbReference>
<dbReference type="STRING" id="8083.ENSXMAP00000005141"/>
<proteinExistence type="inferred from homology"/>
<evidence type="ECO:0000313" key="7">
    <source>
        <dbReference type="Ensembl" id="ENSXMAP00000005141.2"/>
    </source>
</evidence>
<evidence type="ECO:0000259" key="5">
    <source>
        <dbReference type="PROSITE" id="PS50211"/>
    </source>
</evidence>
<dbReference type="Gene3D" id="2.30.29.30">
    <property type="entry name" value="Pleckstrin-homology domain (PH domain)/Phosphotyrosine-binding domain (PTB)"/>
    <property type="match status" value="1"/>
</dbReference>
<dbReference type="eggNOG" id="KOG1090">
    <property type="taxonomic scope" value="Eukaryota"/>
</dbReference>
<dbReference type="InterPro" id="IPR001194">
    <property type="entry name" value="cDENN_dom"/>
</dbReference>
<dbReference type="CDD" id="cd01235">
    <property type="entry name" value="PH_Sbf1_hMTMR5"/>
    <property type="match status" value="1"/>
</dbReference>
<feature type="region of interest" description="Disordered" evidence="3">
    <location>
        <begin position="1252"/>
        <end position="1272"/>
    </location>
</feature>
<feature type="domain" description="Myotubularin phosphatase" evidence="6">
    <location>
        <begin position="1074"/>
        <end position="1552"/>
    </location>
</feature>
<dbReference type="Ensembl" id="ENSXMAT00000005146.2">
    <property type="protein sequence ID" value="ENSXMAP00000005141.2"/>
    <property type="gene ID" value="ENSXMAG00000005098.2"/>
</dbReference>
<dbReference type="HOGENOM" id="CLU_002298_1_1_1"/>
<organism evidence="7 8">
    <name type="scientific">Xiphophorus maculatus</name>
    <name type="common">Southern platyfish</name>
    <name type="synonym">Platypoecilus maculatus</name>
    <dbReference type="NCBI Taxonomy" id="8083"/>
    <lineage>
        <taxon>Eukaryota</taxon>
        <taxon>Metazoa</taxon>
        <taxon>Chordata</taxon>
        <taxon>Craniata</taxon>
        <taxon>Vertebrata</taxon>
        <taxon>Euteleostomi</taxon>
        <taxon>Actinopterygii</taxon>
        <taxon>Neopterygii</taxon>
        <taxon>Teleostei</taxon>
        <taxon>Neoteleostei</taxon>
        <taxon>Acanthomorphata</taxon>
        <taxon>Ovalentaria</taxon>
        <taxon>Atherinomorphae</taxon>
        <taxon>Cyprinodontiformes</taxon>
        <taxon>Poeciliidae</taxon>
        <taxon>Poeciliinae</taxon>
        <taxon>Xiphophorus</taxon>
    </lineage>
</organism>
<dbReference type="PANTHER" id="PTHR12296:SF16">
    <property type="entry name" value="C-MYC PROMOTER-BINDING PROTEIN"/>
    <property type="match status" value="1"/>
</dbReference>
<dbReference type="PROSITE" id="PS50003">
    <property type="entry name" value="PH_DOMAIN"/>
    <property type="match status" value="1"/>
</dbReference>
<reference evidence="8" key="2">
    <citation type="journal article" date="2013" name="Nat. Genet.">
        <title>The genome of the platyfish, Xiphophorus maculatus, provides insights into evolutionary adaptation and several complex traits.</title>
        <authorList>
            <person name="Schartl M."/>
            <person name="Walter R.B."/>
            <person name="Shen Y."/>
            <person name="Garcia T."/>
            <person name="Catchen J."/>
            <person name="Amores A."/>
            <person name="Braasch I."/>
            <person name="Chalopin D."/>
            <person name="Volff J.N."/>
            <person name="Lesch K.P."/>
            <person name="Bisazza A."/>
            <person name="Minx P."/>
            <person name="Hillier L."/>
            <person name="Wilson R.K."/>
            <person name="Fuerstenberg S."/>
            <person name="Boore J."/>
            <person name="Searle S."/>
            <person name="Postlethwait J.H."/>
            <person name="Warren W.C."/>
        </authorList>
    </citation>
    <scope>NUCLEOTIDE SEQUENCE [LARGE SCALE GENOMIC DNA]</scope>
    <source>
        <strain evidence="8">JP 163 A</strain>
    </source>
</reference>
<dbReference type="Pfam" id="PF02893">
    <property type="entry name" value="GRAM"/>
    <property type="match status" value="1"/>
</dbReference>
<dbReference type="SUPFAM" id="SSF50729">
    <property type="entry name" value="PH domain-like"/>
    <property type="match status" value="2"/>
</dbReference>
<dbReference type="CDD" id="cd13340">
    <property type="entry name" value="PH-GRAM_MTMR5"/>
    <property type="match status" value="1"/>
</dbReference>
<evidence type="ECO:0000256" key="1">
    <source>
        <dbReference type="ARBA" id="ARBA00007471"/>
    </source>
</evidence>
<keyword evidence="2" id="KW-0344">Guanine-nucleotide releasing factor</keyword>
<dbReference type="SMART" id="SM00801">
    <property type="entry name" value="dDENN"/>
    <property type="match status" value="1"/>
</dbReference>
<dbReference type="InterPro" id="IPR051696">
    <property type="entry name" value="DENN_Domain_GEFs"/>
</dbReference>
<dbReference type="PANTHER" id="PTHR12296">
    <property type="entry name" value="DENN DOMAIN-CONTAINING PROTEIN 4"/>
    <property type="match status" value="1"/>
</dbReference>
<evidence type="ECO:0000256" key="2">
    <source>
        <dbReference type="ARBA" id="ARBA00022658"/>
    </source>
</evidence>
<sequence length="1823" mass="206030">GTQLKDWLVLVTKGEGQGRILQRFPEKDWEDSPFPQGIELFCQPSGWQLVPERQPASFFVAVLTDINSERHYCACFTFWEGLDSPQVRGTPHSKLFAPKSLVVVSRLDYTEAFRNCLGLIYTVHVDGLSTPLETVIGNLLTCVIPVAGGSQRTITLGAGDRQVIQTPINDALPVSGSSVAQLFRQLGIVNVLYLFCAALTEHKILFLSSSYQRLTDACRGLLAIMFPLKYSFTYVPILPGKLLEVLSTPTPFIIGVNSFFRSETQELLDVIIADLDGGTVTIPECVHISLLPEPLLQQTQTALSMVLDPELEFSDQAFPPQSMNPSALKIQDKEIRAVFLWLFARLFQGYRWCLHIIRIHPEPVIRFHKAAFLGQRSLTEDDFLMKVLDGMAFAGFVSERGPPYRATDLFDDLVANHVERIRQEEACPHKVMNHVKELAEQLFKNENPYPAVAMHKVQRPSETSQSTDQSRTPFPVLDDVAVQLFIDHAVAKLKSSPPVVKAELKSMVPSGPPLGENGNVMANSARRLEVVRNCITYIFDNKMLEAKKLMPAVLRALKGRTARVCLTQELNQHVLQNRAVLDDQQFDYIVRMMNCTLQDCSHMDEHGIAATLLPLVTAFCRKLGAGITQFAYSCVQEHMVWTTMQFWEAMFYSDVQNHIKALYMETDDGNQVSNIREISALELAAEQNRLWPTLSKEMQMERVQKEESTVFSQAIHYANRMSYLLLPLDTSKNRLLRSSGLGDVESVSNSYVTNSIAGSMAESYDTESGFEDAESSDVANSVVRFINRFVDKVCNESGVTNEHLKALHTMIPDIVQMHIETLDAVHRESKRLPPIQKPKLLRPTLLPGEELVMDGMRVHLIPDGRDEATGQMGGPPLLPAEGAIFLTTYRLIFKGTPSDALVGEQIVTRSFPIASLTKEKRISVTLTMDQFVQEGLQLRSCTFQLMKIAFDEEVASDLAESFRKHLHKLRFPQHVQGTFAFTVGQSGKLVLEPKTKDKNQSLKTLSKNLVKNAKRTISRQYVGRKKEVPATWENRSNFQSELDEDEISVSEEVDQSALTLSSTIRSSDRQTMSNVVERACCRDYQRLGLGTLSNSLTRSKNEPFRISTANRMYTVCRSYPGLLIIPQNIPDSTIHRICRCYRQNRFPVVCWRHSRTKAVLLRSAGLHAKGVVSFFKSPNAPTAVPSQADSTSLEQEKYLQAIISSMPSYSESTGRNTLSGFTSTHMNTSGQNSPRGKWGSIRGSGRLSAYNPDIGTRLAGKESPQPNGGPNDPLFLRQQKAYLYIIGDKAQLKGGKQDSFQQWEVIPIEVCDVRQVKNSFKKLMKACVPSSQTTEPNMSFLRLLEDSEWMTLLHRVLQVSVLVVELLDTGSSVMVSLEDGWDVTTQVVSLVQLLSDPYYRTFDGFRLLVEKEWLSFGHRFSHRGAQTLGSQSSGFTPVFLQFLDCVHQIHLQFPMEFEFSQYYLKFLAYHYMSNRFRTFLLDSDYDRIELGVLYEEKSDRRNPQVCKSVWDYIDRLNKKAPVFYNYMYSPEDEEVLRPYTFISNLKVWDFYLEETLSDGPPYDWELRSRQESLAEETAEKADTGAPKSQRHIVWPCYDNLSKVMPDAITKLLQDLQNLEAELGQTSEKWKDTWDKIKTTQRTETKLESKPSFSSSLLMSSNLSHQRRSQGVCLQDSRVGSSIKLGLDCEASATSTPVAGRPSTSTLYSQFQSTESENRSFEGILYKRGALLKPWKPRWFVLDKTKHELRYYDSRQDKDCKGVIELSDVESVTVGTPTMGAPKNVEEKAFFDLKTSKRMYNLCAQESSNAQLWMDSIQSSLSDA</sequence>
<dbReference type="Pfam" id="PF12335">
    <property type="entry name" value="SBF2"/>
    <property type="match status" value="1"/>
</dbReference>
<dbReference type="InterPro" id="IPR010569">
    <property type="entry name" value="Myotubularin-like_Pase_dom"/>
</dbReference>
<dbReference type="InterPro" id="IPR043153">
    <property type="entry name" value="DENN_C"/>
</dbReference>
<dbReference type="FunCoup" id="M3ZSE8">
    <property type="interactions" value="929"/>
</dbReference>
<reference evidence="7" key="3">
    <citation type="submission" date="2025-08" db="UniProtKB">
        <authorList>
            <consortium name="Ensembl"/>
        </authorList>
    </citation>
    <scope>IDENTIFICATION</scope>
    <source>
        <strain evidence="7">JP 163 A</strain>
    </source>
</reference>
<dbReference type="Pfam" id="PF03456">
    <property type="entry name" value="uDENN"/>
    <property type="match status" value="1"/>
</dbReference>
<dbReference type="Pfam" id="PF06602">
    <property type="entry name" value="Myotub-related"/>
    <property type="match status" value="1"/>
</dbReference>
<dbReference type="InterPro" id="IPR001849">
    <property type="entry name" value="PH_domain"/>
</dbReference>
<dbReference type="Pfam" id="PF02141">
    <property type="entry name" value="DENN"/>
    <property type="match status" value="1"/>
</dbReference>
<name>M3ZSE8_XIPMA</name>